<evidence type="ECO:0000313" key="4">
    <source>
        <dbReference type="Proteomes" id="UP000326702"/>
    </source>
</evidence>
<dbReference type="GO" id="GO:0047974">
    <property type="term" value="F:guanosine deaminase activity"/>
    <property type="evidence" value="ECO:0007669"/>
    <property type="project" value="TreeGrafter"/>
</dbReference>
<sequence length="191" mass="19597">MTAVHVPPSAPAGGPAGGLDGGPAGGLAGGPAAWPADDAAWLARSVELAVANVAAGGGPFGAVVVQAGRLVAEGANSVTRDNDPTAHAEVNAVRAAGRALGTFDLGGTTLYSSCEPCPLCLSAALWARIDRVVFAADRTDAARAGFDDDEFYARLATDRDSWELPRVAEQRIATATLPFERWSVHASRVEY</sequence>
<dbReference type="InterPro" id="IPR002125">
    <property type="entry name" value="CMP_dCMP_dom"/>
</dbReference>
<evidence type="ECO:0000313" key="3">
    <source>
        <dbReference type="EMBL" id="QFU99573.1"/>
    </source>
</evidence>
<feature type="domain" description="CMP/dCMP-type deaminase" evidence="2">
    <location>
        <begin position="36"/>
        <end position="149"/>
    </location>
</feature>
<dbReference type="GO" id="GO:0052717">
    <property type="term" value="F:tRNA-specific adenosine-34 deaminase activity"/>
    <property type="evidence" value="ECO:0007669"/>
    <property type="project" value="UniProtKB-EC"/>
</dbReference>
<dbReference type="EC" id="3.5.4.33" evidence="3"/>
<evidence type="ECO:0000259" key="2">
    <source>
        <dbReference type="PROSITE" id="PS51747"/>
    </source>
</evidence>
<dbReference type="EMBL" id="CP045529">
    <property type="protein sequence ID" value="QFU99573.1"/>
    <property type="molecule type" value="Genomic_DNA"/>
</dbReference>
<dbReference type="InterPro" id="IPR016193">
    <property type="entry name" value="Cytidine_deaminase-like"/>
</dbReference>
<dbReference type="Pfam" id="PF00383">
    <property type="entry name" value="dCMP_cyt_deam_1"/>
    <property type="match status" value="1"/>
</dbReference>
<dbReference type="PROSITE" id="PS51747">
    <property type="entry name" value="CYT_DCMP_DEAMINASES_2"/>
    <property type="match status" value="1"/>
</dbReference>
<dbReference type="OrthoDB" id="9802676at2"/>
<dbReference type="KEGG" id="lxl:KDY119_03105"/>
<dbReference type="PANTHER" id="PTHR11079:SF161">
    <property type="entry name" value="CMP_DCMP-TYPE DEAMINASE DOMAIN-CONTAINING PROTEIN"/>
    <property type="match status" value="1"/>
</dbReference>
<feature type="region of interest" description="Disordered" evidence="1">
    <location>
        <begin position="1"/>
        <end position="24"/>
    </location>
</feature>
<dbReference type="GO" id="GO:0006152">
    <property type="term" value="P:purine nucleoside catabolic process"/>
    <property type="evidence" value="ECO:0007669"/>
    <property type="project" value="TreeGrafter"/>
</dbReference>
<dbReference type="SUPFAM" id="SSF53927">
    <property type="entry name" value="Cytidine deaminase-like"/>
    <property type="match status" value="1"/>
</dbReference>
<dbReference type="AlphaFoldDB" id="A0A5P9QDM3"/>
<organism evidence="3 4">
    <name type="scientific">Luteimicrobium xylanilyticum</name>
    <dbReference type="NCBI Taxonomy" id="1133546"/>
    <lineage>
        <taxon>Bacteria</taxon>
        <taxon>Bacillati</taxon>
        <taxon>Actinomycetota</taxon>
        <taxon>Actinomycetes</taxon>
        <taxon>Micrococcales</taxon>
        <taxon>Luteimicrobium</taxon>
    </lineage>
</organism>
<name>A0A5P9QDM3_9MICO</name>
<gene>
    <name evidence="3" type="primary">tadA</name>
    <name evidence="3" type="ORF">KDY119_03105</name>
</gene>
<accession>A0A5P9QDM3</accession>
<dbReference type="RefSeq" id="WP_153022511.1">
    <property type="nucleotide sequence ID" value="NZ_BAABIH010000016.1"/>
</dbReference>
<keyword evidence="4" id="KW-1185">Reference proteome</keyword>
<protein>
    <submittedName>
        <fullName evidence="3">tRNA(Adenine(34)) deaminase</fullName>
        <ecNumber evidence="3">3.5.4.33</ecNumber>
    </submittedName>
</protein>
<dbReference type="Gene3D" id="3.40.140.10">
    <property type="entry name" value="Cytidine Deaminase, domain 2"/>
    <property type="match status" value="1"/>
</dbReference>
<feature type="compositionally biased region" description="Gly residues" evidence="1">
    <location>
        <begin position="14"/>
        <end position="24"/>
    </location>
</feature>
<dbReference type="PANTHER" id="PTHR11079">
    <property type="entry name" value="CYTOSINE DEAMINASE FAMILY MEMBER"/>
    <property type="match status" value="1"/>
</dbReference>
<evidence type="ECO:0000256" key="1">
    <source>
        <dbReference type="SAM" id="MobiDB-lite"/>
    </source>
</evidence>
<dbReference type="Proteomes" id="UP000326702">
    <property type="component" value="Chromosome"/>
</dbReference>
<proteinExistence type="predicted"/>
<keyword evidence="3" id="KW-0378">Hydrolase</keyword>
<dbReference type="CDD" id="cd01285">
    <property type="entry name" value="nucleoside_deaminase"/>
    <property type="match status" value="1"/>
</dbReference>
<reference evidence="3 4" key="1">
    <citation type="submission" date="2019-10" db="EMBL/GenBank/DDBJ databases">
        <title>Genome sequence of Luteimicrobium xylanilyticum HY-24.</title>
        <authorList>
            <person name="Kim D.Y."/>
            <person name="Park H.-Y."/>
        </authorList>
    </citation>
    <scope>NUCLEOTIDE SEQUENCE [LARGE SCALE GENOMIC DNA]</scope>
    <source>
        <strain evidence="3 4">HY-24</strain>
    </source>
</reference>